<keyword evidence="4 12" id="KW-0723">Serine/threonine-protein kinase</keyword>
<proteinExistence type="inferred from homology"/>
<evidence type="ECO:0000256" key="2">
    <source>
        <dbReference type="ARBA" id="ARBA00012513"/>
    </source>
</evidence>
<dbReference type="InterPro" id="IPR011009">
    <property type="entry name" value="Kinase-like_dom_sf"/>
</dbReference>
<feature type="domain" description="Protein kinase" evidence="13">
    <location>
        <begin position="85"/>
        <end position="368"/>
    </location>
</feature>
<name>A0AAV1ECB9_OLDCO</name>
<dbReference type="EMBL" id="OX459126">
    <property type="protein sequence ID" value="CAI9117335.1"/>
    <property type="molecule type" value="Genomic_DNA"/>
</dbReference>
<keyword evidence="5" id="KW-0808">Transferase</keyword>
<dbReference type="SUPFAM" id="SSF56112">
    <property type="entry name" value="Protein kinase-like (PK-like)"/>
    <property type="match status" value="1"/>
</dbReference>
<dbReference type="Gene3D" id="3.30.200.20">
    <property type="entry name" value="Phosphorylase Kinase, domain 1"/>
    <property type="match status" value="1"/>
</dbReference>
<dbReference type="PROSITE" id="PS50011">
    <property type="entry name" value="PROTEIN_KINASE_DOM"/>
    <property type="match status" value="1"/>
</dbReference>
<dbReference type="Gene3D" id="1.10.510.10">
    <property type="entry name" value="Transferase(Phosphotransferase) domain 1"/>
    <property type="match status" value="1"/>
</dbReference>
<organism evidence="14 15">
    <name type="scientific">Oldenlandia corymbosa var. corymbosa</name>
    <dbReference type="NCBI Taxonomy" id="529605"/>
    <lineage>
        <taxon>Eukaryota</taxon>
        <taxon>Viridiplantae</taxon>
        <taxon>Streptophyta</taxon>
        <taxon>Embryophyta</taxon>
        <taxon>Tracheophyta</taxon>
        <taxon>Spermatophyta</taxon>
        <taxon>Magnoliopsida</taxon>
        <taxon>eudicotyledons</taxon>
        <taxon>Gunneridae</taxon>
        <taxon>Pentapetalae</taxon>
        <taxon>asterids</taxon>
        <taxon>lamiids</taxon>
        <taxon>Gentianales</taxon>
        <taxon>Rubiaceae</taxon>
        <taxon>Rubioideae</taxon>
        <taxon>Spermacoceae</taxon>
        <taxon>Hedyotis-Oldenlandia complex</taxon>
        <taxon>Oldenlandia</taxon>
    </lineage>
</organism>
<evidence type="ECO:0000256" key="7">
    <source>
        <dbReference type="ARBA" id="ARBA00022777"/>
    </source>
</evidence>
<evidence type="ECO:0000256" key="5">
    <source>
        <dbReference type="ARBA" id="ARBA00022679"/>
    </source>
</evidence>
<dbReference type="CDD" id="cd14066">
    <property type="entry name" value="STKc_IRAK"/>
    <property type="match status" value="1"/>
</dbReference>
<evidence type="ECO:0000256" key="3">
    <source>
        <dbReference type="ARBA" id="ARBA00022475"/>
    </source>
</evidence>
<comment type="subcellular location">
    <subcellularLocation>
        <location evidence="1">Cell membrane</location>
    </subcellularLocation>
</comment>
<dbReference type="PROSITE" id="PS00107">
    <property type="entry name" value="PROTEIN_KINASE_ATP"/>
    <property type="match status" value="1"/>
</dbReference>
<dbReference type="PROSITE" id="PS00108">
    <property type="entry name" value="PROTEIN_KINASE_ST"/>
    <property type="match status" value="1"/>
</dbReference>
<protein>
    <recommendedName>
        <fullName evidence="2">non-specific serine/threonine protein kinase</fullName>
        <ecNumber evidence="2">2.7.11.1</ecNumber>
    </recommendedName>
</protein>
<sequence length="396" mass="44533">MGACFSVEAFFQKAGFKASHQFTELSDKECSAPPIAPANVPQISSPERMNTVVVASKDVKDLRRNPISGLDIFSYKEMKLAIKHFPQDQVLGDGGFGTVYKGVVDGNVRPGYKTMSVAIKELDPQSQQGDREWLAEVNYLGQLRHPNLLRLIGYCCEDHHRLLVYEYMQSGSVEKHLFRRRSLTWSRRMKIALDAAKGLAFLHNAERQIIYRDFKTSNILLDADFNAKLSDFGLAKDGPTGDQTHVSTRIVGTHGYAAPEYLATGHLTAKSDVFGFGVVLLELLTGRRATERYGCSGEYNLVDWVRRLLIQPKLLLRIIDPKMDGQYSVETATKVAGLASLCLCEKAKNRPNMSYVVQLLEDVNNNRFDEVPEQTEGTANNEQRSCRRRYELMGQN</sequence>
<dbReference type="Proteomes" id="UP001161247">
    <property type="component" value="Chromosome 9"/>
</dbReference>
<dbReference type="FunFam" id="3.30.200.20:FF:000228">
    <property type="entry name" value="Serine/threonine-protein kinase BIK1"/>
    <property type="match status" value="1"/>
</dbReference>
<dbReference type="PANTHER" id="PTHR45621">
    <property type="entry name" value="OS01G0588500 PROTEIN-RELATED"/>
    <property type="match status" value="1"/>
</dbReference>
<dbReference type="InterPro" id="IPR000719">
    <property type="entry name" value="Prot_kinase_dom"/>
</dbReference>
<comment type="catalytic activity">
    <reaction evidence="9">
        <text>L-threonyl-[protein] + ATP = O-phospho-L-threonyl-[protein] + ADP + H(+)</text>
        <dbReference type="Rhea" id="RHEA:46608"/>
        <dbReference type="Rhea" id="RHEA-COMP:11060"/>
        <dbReference type="Rhea" id="RHEA-COMP:11605"/>
        <dbReference type="ChEBI" id="CHEBI:15378"/>
        <dbReference type="ChEBI" id="CHEBI:30013"/>
        <dbReference type="ChEBI" id="CHEBI:30616"/>
        <dbReference type="ChEBI" id="CHEBI:61977"/>
        <dbReference type="ChEBI" id="CHEBI:456216"/>
        <dbReference type="EC" id="2.7.11.1"/>
    </reaction>
</comment>
<dbReference type="InterPro" id="IPR008271">
    <property type="entry name" value="Ser/Thr_kinase_AS"/>
</dbReference>
<reference evidence="14" key="1">
    <citation type="submission" date="2023-03" db="EMBL/GenBank/DDBJ databases">
        <authorList>
            <person name="Julca I."/>
        </authorList>
    </citation>
    <scope>NUCLEOTIDE SEQUENCE</scope>
</reference>
<keyword evidence="6 11" id="KW-0547">Nucleotide-binding</keyword>
<keyword evidence="7" id="KW-0418">Kinase</keyword>
<keyword evidence="3" id="KW-1003">Cell membrane</keyword>
<keyword evidence="8 11" id="KW-0067">ATP-binding</keyword>
<gene>
    <name evidence="14" type="ORF">OLC1_LOCUS23411</name>
</gene>
<accession>A0AAV1ECB9</accession>
<evidence type="ECO:0000256" key="12">
    <source>
        <dbReference type="RuleBase" id="RU000304"/>
    </source>
</evidence>
<evidence type="ECO:0000256" key="4">
    <source>
        <dbReference type="ARBA" id="ARBA00022527"/>
    </source>
</evidence>
<dbReference type="EC" id="2.7.11.1" evidence="2"/>
<feature type="binding site" evidence="11">
    <location>
        <position position="120"/>
    </location>
    <ligand>
        <name>ATP</name>
        <dbReference type="ChEBI" id="CHEBI:30616"/>
    </ligand>
</feature>
<dbReference type="InterPro" id="IPR017441">
    <property type="entry name" value="Protein_kinase_ATP_BS"/>
</dbReference>
<evidence type="ECO:0000256" key="11">
    <source>
        <dbReference type="PROSITE-ProRule" id="PRU10141"/>
    </source>
</evidence>
<evidence type="ECO:0000313" key="15">
    <source>
        <dbReference type="Proteomes" id="UP001161247"/>
    </source>
</evidence>
<evidence type="ECO:0000313" key="14">
    <source>
        <dbReference type="EMBL" id="CAI9117335.1"/>
    </source>
</evidence>
<evidence type="ECO:0000256" key="1">
    <source>
        <dbReference type="ARBA" id="ARBA00004236"/>
    </source>
</evidence>
<dbReference type="Pfam" id="PF07714">
    <property type="entry name" value="PK_Tyr_Ser-Thr"/>
    <property type="match status" value="1"/>
</dbReference>
<keyword evidence="3" id="KW-0472">Membrane</keyword>
<dbReference type="GO" id="GO:0005524">
    <property type="term" value="F:ATP binding"/>
    <property type="evidence" value="ECO:0007669"/>
    <property type="project" value="UniProtKB-UniRule"/>
</dbReference>
<keyword evidence="15" id="KW-1185">Reference proteome</keyword>
<comment type="catalytic activity">
    <reaction evidence="10">
        <text>L-seryl-[protein] + ATP = O-phospho-L-seryl-[protein] + ADP + H(+)</text>
        <dbReference type="Rhea" id="RHEA:17989"/>
        <dbReference type="Rhea" id="RHEA-COMP:9863"/>
        <dbReference type="Rhea" id="RHEA-COMP:11604"/>
        <dbReference type="ChEBI" id="CHEBI:15378"/>
        <dbReference type="ChEBI" id="CHEBI:29999"/>
        <dbReference type="ChEBI" id="CHEBI:30616"/>
        <dbReference type="ChEBI" id="CHEBI:83421"/>
        <dbReference type="ChEBI" id="CHEBI:456216"/>
        <dbReference type="EC" id="2.7.11.1"/>
    </reaction>
</comment>
<evidence type="ECO:0000256" key="10">
    <source>
        <dbReference type="ARBA" id="ARBA00048679"/>
    </source>
</evidence>
<dbReference type="GO" id="GO:0004674">
    <property type="term" value="F:protein serine/threonine kinase activity"/>
    <property type="evidence" value="ECO:0007669"/>
    <property type="project" value="UniProtKB-KW"/>
</dbReference>
<dbReference type="InterPro" id="IPR050823">
    <property type="entry name" value="Plant_Ser_Thr_Prot_Kinase"/>
</dbReference>
<dbReference type="GO" id="GO:0005886">
    <property type="term" value="C:plasma membrane"/>
    <property type="evidence" value="ECO:0007669"/>
    <property type="project" value="UniProtKB-SubCell"/>
</dbReference>
<evidence type="ECO:0000256" key="8">
    <source>
        <dbReference type="ARBA" id="ARBA00022840"/>
    </source>
</evidence>
<dbReference type="AlphaFoldDB" id="A0AAV1ECB9"/>
<comment type="similarity">
    <text evidence="12">Belongs to the protein kinase superfamily.</text>
</comment>
<evidence type="ECO:0000256" key="9">
    <source>
        <dbReference type="ARBA" id="ARBA00047899"/>
    </source>
</evidence>
<evidence type="ECO:0000256" key="6">
    <source>
        <dbReference type="ARBA" id="ARBA00022741"/>
    </source>
</evidence>
<dbReference type="FunFam" id="1.10.510.10:FF:000095">
    <property type="entry name" value="protein STRUBBELIG-RECEPTOR FAMILY 8"/>
    <property type="match status" value="1"/>
</dbReference>
<evidence type="ECO:0000259" key="13">
    <source>
        <dbReference type="PROSITE" id="PS50011"/>
    </source>
</evidence>
<dbReference type="InterPro" id="IPR001245">
    <property type="entry name" value="Ser-Thr/Tyr_kinase_cat_dom"/>
</dbReference>